<accession>X0YIA4</accession>
<proteinExistence type="predicted"/>
<dbReference type="EMBL" id="BARS01053057">
    <property type="protein sequence ID" value="GAG48318.1"/>
    <property type="molecule type" value="Genomic_DNA"/>
</dbReference>
<protein>
    <submittedName>
        <fullName evidence="1">Uncharacterized protein</fullName>
    </submittedName>
</protein>
<reference evidence="1" key="1">
    <citation type="journal article" date="2014" name="Front. Microbiol.">
        <title>High frequency of phylogenetically diverse reductive dehalogenase-homologous genes in deep subseafloor sedimentary metagenomes.</title>
        <authorList>
            <person name="Kawai M."/>
            <person name="Futagami T."/>
            <person name="Toyoda A."/>
            <person name="Takaki Y."/>
            <person name="Nishi S."/>
            <person name="Hori S."/>
            <person name="Arai W."/>
            <person name="Tsubouchi T."/>
            <person name="Morono Y."/>
            <person name="Uchiyama I."/>
            <person name="Ito T."/>
            <person name="Fujiyama A."/>
            <person name="Inagaki F."/>
            <person name="Takami H."/>
        </authorList>
    </citation>
    <scope>NUCLEOTIDE SEQUENCE</scope>
    <source>
        <strain evidence="1">Expedition CK06-06</strain>
    </source>
</reference>
<evidence type="ECO:0000313" key="1">
    <source>
        <dbReference type="EMBL" id="GAG48318.1"/>
    </source>
</evidence>
<dbReference type="AlphaFoldDB" id="X0YIA4"/>
<name>X0YIA4_9ZZZZ</name>
<gene>
    <name evidence="1" type="ORF">S01H1_78796</name>
</gene>
<sequence>MNKKSDLIMVNWTRKMIDYWEEYLKENPDSELVSNVKEAIKTLKYYHKINGGEE</sequence>
<comment type="caution">
    <text evidence="1">The sequence shown here is derived from an EMBL/GenBank/DDBJ whole genome shotgun (WGS) entry which is preliminary data.</text>
</comment>
<organism evidence="1">
    <name type="scientific">marine sediment metagenome</name>
    <dbReference type="NCBI Taxonomy" id="412755"/>
    <lineage>
        <taxon>unclassified sequences</taxon>
        <taxon>metagenomes</taxon>
        <taxon>ecological metagenomes</taxon>
    </lineage>
</organism>